<gene>
    <name evidence="2" type="ORF">D3P09_25160</name>
</gene>
<keyword evidence="2" id="KW-0808">Transferase</keyword>
<dbReference type="InterPro" id="IPR036527">
    <property type="entry name" value="SCP2_sterol-bd_dom_sf"/>
</dbReference>
<dbReference type="Proteomes" id="UP000267798">
    <property type="component" value="Unassembled WGS sequence"/>
</dbReference>
<dbReference type="InterPro" id="IPR041380">
    <property type="entry name" value="Acetyltransf_17"/>
</dbReference>
<accession>A0A3A6P9M6</accession>
<dbReference type="InterPro" id="IPR025559">
    <property type="entry name" value="Eis_dom"/>
</dbReference>
<dbReference type="PROSITE" id="PS51186">
    <property type="entry name" value="GNAT"/>
    <property type="match status" value="1"/>
</dbReference>
<feature type="domain" description="N-acetyltransferase" evidence="1">
    <location>
        <begin position="5"/>
        <end position="153"/>
    </location>
</feature>
<dbReference type="PANTHER" id="PTHR37817">
    <property type="entry name" value="N-ACETYLTRANSFERASE EIS"/>
    <property type="match status" value="1"/>
</dbReference>
<dbReference type="SUPFAM" id="SSF55718">
    <property type="entry name" value="SCP-like"/>
    <property type="match status" value="1"/>
</dbReference>
<protein>
    <submittedName>
        <fullName evidence="2">GNAT family N-acetyltransferase</fullName>
    </submittedName>
</protein>
<dbReference type="Pfam" id="PF17668">
    <property type="entry name" value="Acetyltransf_17"/>
    <property type="match status" value="1"/>
</dbReference>
<dbReference type="AlphaFoldDB" id="A0A3A6P9M6"/>
<dbReference type="Gene3D" id="3.30.1050.10">
    <property type="entry name" value="SCP2 sterol-binding domain"/>
    <property type="match status" value="1"/>
</dbReference>
<dbReference type="InterPro" id="IPR000182">
    <property type="entry name" value="GNAT_dom"/>
</dbReference>
<dbReference type="PANTHER" id="PTHR37817:SF1">
    <property type="entry name" value="N-ACETYLTRANSFERASE EIS"/>
    <property type="match status" value="1"/>
</dbReference>
<evidence type="ECO:0000313" key="3">
    <source>
        <dbReference type="Proteomes" id="UP000267798"/>
    </source>
</evidence>
<reference evidence="2 3" key="1">
    <citation type="submission" date="2018-09" db="EMBL/GenBank/DDBJ databases">
        <title>Paenibacillus aracenensis nov. sp. isolated from a cave in southern Spain.</title>
        <authorList>
            <person name="Jurado V."/>
            <person name="Gutierrez-Patricio S."/>
            <person name="Gonzalez-Pimentel J.L."/>
            <person name="Miller A.Z."/>
            <person name="Laiz L."/>
            <person name="Saiz-Jimenez C."/>
        </authorList>
    </citation>
    <scope>NUCLEOTIDE SEQUENCE [LARGE SCALE GENOMIC DNA]</scope>
    <source>
        <strain evidence="2 3">JCM 19203</strain>
    </source>
</reference>
<dbReference type="OrthoDB" id="9768284at2"/>
<dbReference type="Pfam" id="PF13527">
    <property type="entry name" value="Acetyltransf_9"/>
    <property type="match status" value="1"/>
</dbReference>
<evidence type="ECO:0000259" key="1">
    <source>
        <dbReference type="PROSITE" id="PS51186"/>
    </source>
</evidence>
<keyword evidence="3" id="KW-1185">Reference proteome</keyword>
<dbReference type="SUPFAM" id="SSF55729">
    <property type="entry name" value="Acyl-CoA N-acyltransferases (Nat)"/>
    <property type="match status" value="1"/>
</dbReference>
<evidence type="ECO:0000313" key="2">
    <source>
        <dbReference type="EMBL" id="RJX36807.1"/>
    </source>
</evidence>
<dbReference type="GO" id="GO:0030649">
    <property type="term" value="P:aminoglycoside antibiotic catabolic process"/>
    <property type="evidence" value="ECO:0007669"/>
    <property type="project" value="TreeGrafter"/>
</dbReference>
<organism evidence="2 3">
    <name type="scientific">Paenibacillus pinisoli</name>
    <dbReference type="NCBI Taxonomy" id="1276110"/>
    <lineage>
        <taxon>Bacteria</taxon>
        <taxon>Bacillati</taxon>
        <taxon>Bacillota</taxon>
        <taxon>Bacilli</taxon>
        <taxon>Bacillales</taxon>
        <taxon>Paenibacillaceae</taxon>
        <taxon>Paenibacillus</taxon>
    </lineage>
</organism>
<sequence length="395" mass="45339">MAAEEQIIRMTLDQFDESMELSQFAFQFKRTPAELENIKYDFINEPSERWAMLINGQLAAQAVVLDLQTYIAGRPFRMGGVAGVATWPEYRRQGLVGKLLVHSLQEMKAKGQTLSFLAPFAFGFYRKFGWAAYTDIKTYTLQANQLPPRTSYPGKIERVSGYERVQTIYEAYASQYNGTLQRTPLWWERRISKRKPGQIALYRDEAGNGQGYIIYEVAKRELNIHEFVFLNEEARSALWSFVGQHDSMIERVIMRAPADDILTDLLPNPRIKQEVEPYFMGRVVDVEAFLKQYPFAAGGVDTIYLQVTDAHAPWNEAGFTLHIEENGEASVSRDSQIFKQEHALEIEIGDLSALMIGYRTTAQLSALNRIQGSKETMNRLHLRIPERTTYLPDFF</sequence>
<dbReference type="InterPro" id="IPR016181">
    <property type="entry name" value="Acyl_CoA_acyltransferase"/>
</dbReference>
<dbReference type="EMBL" id="QXQB01000008">
    <property type="protein sequence ID" value="RJX36807.1"/>
    <property type="molecule type" value="Genomic_DNA"/>
</dbReference>
<dbReference type="Gene3D" id="3.40.630.30">
    <property type="match status" value="2"/>
</dbReference>
<name>A0A3A6P9M6_9BACL</name>
<comment type="caution">
    <text evidence="2">The sequence shown here is derived from an EMBL/GenBank/DDBJ whole genome shotgun (WGS) entry which is preliminary data.</text>
</comment>
<dbReference type="Pfam" id="PF13530">
    <property type="entry name" value="SCP2_2"/>
    <property type="match status" value="1"/>
</dbReference>
<dbReference type="CDD" id="cd04301">
    <property type="entry name" value="NAT_SF"/>
    <property type="match status" value="1"/>
</dbReference>
<dbReference type="InterPro" id="IPR051554">
    <property type="entry name" value="Acetyltransferase_Eis"/>
</dbReference>
<proteinExistence type="predicted"/>
<dbReference type="GO" id="GO:0034069">
    <property type="term" value="F:aminoglycoside N-acetyltransferase activity"/>
    <property type="evidence" value="ECO:0007669"/>
    <property type="project" value="TreeGrafter"/>
</dbReference>
<dbReference type="RefSeq" id="WP_120114202.1">
    <property type="nucleotide sequence ID" value="NZ_QXQB01000008.1"/>
</dbReference>